<dbReference type="Proteomes" id="UP001162164">
    <property type="component" value="Unassembled WGS sequence"/>
</dbReference>
<dbReference type="EMBL" id="JAPWTJ010003751">
    <property type="protein sequence ID" value="KAJ8952301.1"/>
    <property type="molecule type" value="Genomic_DNA"/>
</dbReference>
<sequence>MLCEREAVLNSRPLTYVSEDSNDLCPITPAMFLQGVQVRVPDIDEIEENRFKRRYTYKKKLLENFKNRLNGTGIKRYWSLIAATNNLYRYSLEGMRDVFYRHPPLYHKSYSLAFGGIRTAEIDTGV</sequence>
<reference evidence="1" key="1">
    <citation type="journal article" date="2023" name="Insect Mol. Biol.">
        <title>Genome sequencing provides insights into the evolution of gene families encoding plant cell wall-degrading enzymes in longhorned beetles.</title>
        <authorList>
            <person name="Shin N.R."/>
            <person name="Okamura Y."/>
            <person name="Kirsch R."/>
            <person name="Pauchet Y."/>
        </authorList>
    </citation>
    <scope>NUCLEOTIDE SEQUENCE</scope>
    <source>
        <strain evidence="1">MMC_N1</strain>
    </source>
</reference>
<proteinExistence type="predicted"/>
<organism evidence="1 2">
    <name type="scientific">Molorchus minor</name>
    <dbReference type="NCBI Taxonomy" id="1323400"/>
    <lineage>
        <taxon>Eukaryota</taxon>
        <taxon>Metazoa</taxon>
        <taxon>Ecdysozoa</taxon>
        <taxon>Arthropoda</taxon>
        <taxon>Hexapoda</taxon>
        <taxon>Insecta</taxon>
        <taxon>Pterygota</taxon>
        <taxon>Neoptera</taxon>
        <taxon>Endopterygota</taxon>
        <taxon>Coleoptera</taxon>
        <taxon>Polyphaga</taxon>
        <taxon>Cucujiformia</taxon>
        <taxon>Chrysomeloidea</taxon>
        <taxon>Cerambycidae</taxon>
        <taxon>Lamiinae</taxon>
        <taxon>Monochamini</taxon>
        <taxon>Molorchus</taxon>
    </lineage>
</organism>
<keyword evidence="2" id="KW-1185">Reference proteome</keyword>
<evidence type="ECO:0000313" key="2">
    <source>
        <dbReference type="Proteomes" id="UP001162164"/>
    </source>
</evidence>
<accession>A0ABQ9IQM0</accession>
<evidence type="ECO:0000313" key="1">
    <source>
        <dbReference type="EMBL" id="KAJ8952301.1"/>
    </source>
</evidence>
<name>A0ABQ9IQM0_9CUCU</name>
<protein>
    <submittedName>
        <fullName evidence="1">Uncharacterized protein</fullName>
    </submittedName>
</protein>
<gene>
    <name evidence="1" type="ORF">NQ317_003095</name>
</gene>
<comment type="caution">
    <text evidence="1">The sequence shown here is derived from an EMBL/GenBank/DDBJ whole genome shotgun (WGS) entry which is preliminary data.</text>
</comment>